<protein>
    <recommendedName>
        <fullName evidence="3">Nose resistant-to-fluoxetine protein N-terminal domain-containing protein</fullName>
    </recommendedName>
</protein>
<feature type="transmembrane region" description="Helical" evidence="1">
    <location>
        <begin position="525"/>
        <end position="545"/>
    </location>
</feature>
<feature type="transmembrane region" description="Helical" evidence="1">
    <location>
        <begin position="333"/>
        <end position="352"/>
    </location>
</feature>
<dbReference type="SMART" id="SM00703">
    <property type="entry name" value="NRF"/>
    <property type="match status" value="1"/>
</dbReference>
<organism evidence="4 5">
    <name type="scientific">Phaedon cochleariae</name>
    <name type="common">Mustard beetle</name>
    <dbReference type="NCBI Taxonomy" id="80249"/>
    <lineage>
        <taxon>Eukaryota</taxon>
        <taxon>Metazoa</taxon>
        <taxon>Ecdysozoa</taxon>
        <taxon>Arthropoda</taxon>
        <taxon>Hexapoda</taxon>
        <taxon>Insecta</taxon>
        <taxon>Pterygota</taxon>
        <taxon>Neoptera</taxon>
        <taxon>Endopterygota</taxon>
        <taxon>Coleoptera</taxon>
        <taxon>Polyphaga</taxon>
        <taxon>Cucujiformia</taxon>
        <taxon>Chrysomeloidea</taxon>
        <taxon>Chrysomelidae</taxon>
        <taxon>Chrysomelinae</taxon>
        <taxon>Chrysomelini</taxon>
        <taxon>Phaedon</taxon>
    </lineage>
</organism>
<reference evidence="4" key="2">
    <citation type="submission" date="2022-10" db="EMBL/GenBank/DDBJ databases">
        <authorList>
            <consortium name="ENA_rothamsted_submissions"/>
            <consortium name="culmorum"/>
            <person name="King R."/>
        </authorList>
    </citation>
    <scope>NUCLEOTIDE SEQUENCE</scope>
</reference>
<proteinExistence type="predicted"/>
<feature type="transmembrane region" description="Helical" evidence="1">
    <location>
        <begin position="565"/>
        <end position="583"/>
    </location>
</feature>
<dbReference type="InterPro" id="IPR006621">
    <property type="entry name" value="Nose-resist-to-fluoxetine_N"/>
</dbReference>
<feature type="transmembrane region" description="Helical" evidence="1">
    <location>
        <begin position="226"/>
        <end position="246"/>
    </location>
</feature>
<dbReference type="Proteomes" id="UP001153737">
    <property type="component" value="Chromosome 17"/>
</dbReference>
<feature type="signal peptide" evidence="2">
    <location>
        <begin position="1"/>
        <end position="21"/>
    </location>
</feature>
<feature type="chain" id="PRO_5040217461" description="Nose resistant-to-fluoxetine protein N-terminal domain-containing protein" evidence="2">
    <location>
        <begin position="22"/>
        <end position="734"/>
    </location>
</feature>
<evidence type="ECO:0000313" key="4">
    <source>
        <dbReference type="EMBL" id="CAH1155134.1"/>
    </source>
</evidence>
<dbReference type="PANTHER" id="PTHR11161:SF69">
    <property type="entry name" value="NOSE RESISTANT TO FLUOXETINE PROTEIN 6-LIKE PROTEIN"/>
    <property type="match status" value="1"/>
</dbReference>
<dbReference type="Pfam" id="PF20146">
    <property type="entry name" value="NRF"/>
    <property type="match status" value="1"/>
</dbReference>
<feature type="transmembrane region" description="Helical" evidence="1">
    <location>
        <begin position="595"/>
        <end position="614"/>
    </location>
</feature>
<feature type="transmembrane region" description="Helical" evidence="1">
    <location>
        <begin position="492"/>
        <end position="513"/>
    </location>
</feature>
<dbReference type="AlphaFoldDB" id="A0A9P0GM04"/>
<keyword evidence="1" id="KW-0472">Membrane</keyword>
<keyword evidence="1" id="KW-1133">Transmembrane helix</keyword>
<dbReference type="InterPro" id="IPR052728">
    <property type="entry name" value="O2_lipid_transport_reg"/>
</dbReference>
<gene>
    <name evidence="4" type="ORF">PHAECO_LOCUS5559</name>
</gene>
<feature type="transmembrane region" description="Helical" evidence="1">
    <location>
        <begin position="626"/>
        <end position="648"/>
    </location>
</feature>
<dbReference type="EMBL" id="OU896723">
    <property type="protein sequence ID" value="CAH1155134.1"/>
    <property type="molecule type" value="Genomic_DNA"/>
</dbReference>
<accession>A0A9P0GM04</accession>
<dbReference type="GO" id="GO:0016747">
    <property type="term" value="F:acyltransferase activity, transferring groups other than amino-acyl groups"/>
    <property type="evidence" value="ECO:0007669"/>
    <property type="project" value="InterPro"/>
</dbReference>
<feature type="transmembrane region" description="Helical" evidence="1">
    <location>
        <begin position="372"/>
        <end position="395"/>
    </location>
</feature>
<keyword evidence="2" id="KW-0732">Signal</keyword>
<feature type="transmembrane region" description="Helical" evidence="1">
    <location>
        <begin position="669"/>
        <end position="688"/>
    </location>
</feature>
<name>A0A9P0GM04_PHACE</name>
<reference evidence="4" key="1">
    <citation type="submission" date="2022-01" db="EMBL/GenBank/DDBJ databases">
        <authorList>
            <person name="King R."/>
        </authorList>
    </citation>
    <scope>NUCLEOTIDE SEQUENCE</scope>
</reference>
<feature type="transmembrane region" description="Helical" evidence="1">
    <location>
        <begin position="694"/>
        <end position="721"/>
    </location>
</feature>
<dbReference type="OrthoDB" id="207378at2759"/>
<sequence length="734" mass="83107">MSQSFLLCCVTLIWCASRIVSNPTTAKYTYNSSDLSYLSNGIQFPVDLEMQALVQQTDYEEVSQNQWFSRLYDHYGWWRNLRKIEDSPCKEDMAIYLAKLDNGTSWALKMFDASGRYSGQFFFGNDYWLGSKTLCEELANVETNSEVPPFDVQFYVAKIRINLNKIDTPVTRQLNLGECLPKSCGVGGTRTLLAQENNQAASLNIVGVRKVPGDYSLLSDLKVHLVGGYGLVVLFLIIAASFVEFFNARRSKTEEIYSTAESNNNSKYSSTKDSLNGSSEISLGCEKSEKKKKKKKNGIPLRLLLSFSAISNGKKIISVEKPSLESIHCIHGLRFFSISWIILVHSFLEVFAVSDNKNYRILTERSFTYQTISNATFSVDTFFFISGLLVTLTYFRTEYPKHQAANSDLQASCTCFRTSLAKFLWMIVYRFFRLTPPYLFVLGVNEIVMRYLHSNSVFSPAIIDHVSCDSYWWRNVLYINNFFPQHEFCMLWSWYIANDTQFYVIASFLLVIAVRGPKHLKFASILLAILLATSWIVTFLIALEWQYTARVEEPFALFDQLYDKPWLRIGPYLVGMMAGYGLFRMKSRLGMPRHLVALGWCLAVVCLGCLVYGLGRKGLVVPASAFYAALGHSAWGLALAWITVACCTGNGGPINGLLSFKLFLPLSRLTYCAYLIHPVLMCFTSFYMDGPMHLHRIMAIVVFCGNLVLSFLSAFIISLAFEAPVVNLLKIVFS</sequence>
<keyword evidence="5" id="KW-1185">Reference proteome</keyword>
<evidence type="ECO:0000256" key="2">
    <source>
        <dbReference type="SAM" id="SignalP"/>
    </source>
</evidence>
<dbReference type="InterPro" id="IPR002656">
    <property type="entry name" value="Acyl_transf_3_dom"/>
</dbReference>
<evidence type="ECO:0000259" key="3">
    <source>
        <dbReference type="SMART" id="SM00703"/>
    </source>
</evidence>
<evidence type="ECO:0000313" key="5">
    <source>
        <dbReference type="Proteomes" id="UP001153737"/>
    </source>
</evidence>
<evidence type="ECO:0000256" key="1">
    <source>
        <dbReference type="SAM" id="Phobius"/>
    </source>
</evidence>
<dbReference type="Pfam" id="PF01757">
    <property type="entry name" value="Acyl_transf_3"/>
    <property type="match status" value="1"/>
</dbReference>
<feature type="domain" description="Nose resistant-to-fluoxetine protein N-terminal" evidence="3">
    <location>
        <begin position="86"/>
        <end position="224"/>
    </location>
</feature>
<keyword evidence="1" id="KW-0812">Transmembrane</keyword>
<dbReference type="PANTHER" id="PTHR11161">
    <property type="entry name" value="O-ACYLTRANSFERASE"/>
    <property type="match status" value="1"/>
</dbReference>